<dbReference type="PANTHER" id="PTHR34476">
    <property type="entry name" value="DNA-DIRECTED RNA POLYMERASE SUBUNIT OMEGA"/>
    <property type="match status" value="1"/>
</dbReference>
<name>A0A1S2LBG9_9BACI</name>
<dbReference type="HAMAP" id="MF_00366">
    <property type="entry name" value="RNApol_bact_RpoZ"/>
    <property type="match status" value="1"/>
</dbReference>
<comment type="caution">
    <text evidence="11">The sequence shown here is derived from an EMBL/GenBank/DDBJ whole genome shotgun (WGS) entry which is preliminary data.</text>
</comment>
<comment type="catalytic activity">
    <reaction evidence="9 10">
        <text>RNA(n) + a ribonucleoside 5'-triphosphate = RNA(n+1) + diphosphate</text>
        <dbReference type="Rhea" id="RHEA:21248"/>
        <dbReference type="Rhea" id="RHEA-COMP:14527"/>
        <dbReference type="Rhea" id="RHEA-COMP:17342"/>
        <dbReference type="ChEBI" id="CHEBI:33019"/>
        <dbReference type="ChEBI" id="CHEBI:61557"/>
        <dbReference type="ChEBI" id="CHEBI:140395"/>
        <dbReference type="EC" id="2.7.7.6"/>
    </reaction>
</comment>
<dbReference type="AlphaFoldDB" id="A0A1S2LBG9"/>
<dbReference type="GO" id="GO:0000428">
    <property type="term" value="C:DNA-directed RNA polymerase complex"/>
    <property type="evidence" value="ECO:0007669"/>
    <property type="project" value="UniProtKB-KW"/>
</dbReference>
<dbReference type="Pfam" id="PF01192">
    <property type="entry name" value="RNA_pol_Rpb6"/>
    <property type="match status" value="1"/>
</dbReference>
<sequence length="71" mass="8243">MLYPSIDNLLTKLDSKYTLVTVSSRRARYLKDSNEKDLMIEKPVSYKQVGKALEEISSGQLSFKRKEDEEE</sequence>
<evidence type="ECO:0000256" key="10">
    <source>
        <dbReference type="HAMAP-Rule" id="MF_00366"/>
    </source>
</evidence>
<evidence type="ECO:0000256" key="5">
    <source>
        <dbReference type="ARBA" id="ARBA00022679"/>
    </source>
</evidence>
<keyword evidence="5 10" id="KW-0808">Transferase</keyword>
<keyword evidence="12" id="KW-1185">Reference proteome</keyword>
<dbReference type="Gene3D" id="3.90.940.10">
    <property type="match status" value="1"/>
</dbReference>
<dbReference type="PANTHER" id="PTHR34476:SF1">
    <property type="entry name" value="DNA-DIRECTED RNA POLYMERASE SUBUNIT OMEGA"/>
    <property type="match status" value="1"/>
</dbReference>
<organism evidence="11 12">
    <name type="scientific">Anaerobacillus arseniciselenatis</name>
    <dbReference type="NCBI Taxonomy" id="85682"/>
    <lineage>
        <taxon>Bacteria</taxon>
        <taxon>Bacillati</taxon>
        <taxon>Bacillota</taxon>
        <taxon>Bacilli</taxon>
        <taxon>Bacillales</taxon>
        <taxon>Bacillaceae</taxon>
        <taxon>Anaerobacillus</taxon>
    </lineage>
</organism>
<comment type="similarity">
    <text evidence="1 10">Belongs to the RNA polymerase subunit omega family.</text>
</comment>
<evidence type="ECO:0000313" key="11">
    <source>
        <dbReference type="EMBL" id="OIJ09848.1"/>
    </source>
</evidence>
<dbReference type="InterPro" id="IPR036161">
    <property type="entry name" value="RPB6/omega-like_sf"/>
</dbReference>
<comment type="function">
    <text evidence="10">Promotes RNA polymerase assembly. Latches the N- and C-terminal regions of the beta' subunit thereby facilitating its interaction with the beta and alpha subunits.</text>
</comment>
<protein>
    <recommendedName>
        <fullName evidence="3 10">DNA-directed RNA polymerase subunit omega</fullName>
        <shortName evidence="10">RNAP omega subunit</shortName>
        <ecNumber evidence="2 10">2.7.7.6</ecNumber>
    </recommendedName>
    <alternativeName>
        <fullName evidence="10">RNA polymerase omega subunit</fullName>
    </alternativeName>
    <alternativeName>
        <fullName evidence="8 10">Transcriptase subunit omega</fullName>
    </alternativeName>
</protein>
<evidence type="ECO:0000256" key="1">
    <source>
        <dbReference type="ARBA" id="ARBA00006711"/>
    </source>
</evidence>
<keyword evidence="7 10" id="KW-0804">Transcription</keyword>
<evidence type="ECO:0000256" key="9">
    <source>
        <dbReference type="ARBA" id="ARBA00048552"/>
    </source>
</evidence>
<evidence type="ECO:0000256" key="8">
    <source>
        <dbReference type="ARBA" id="ARBA00029924"/>
    </source>
</evidence>
<comment type="subunit">
    <text evidence="10">The RNAP catalytic core consists of 2 alpha, 1 beta, 1 beta' and 1 omega subunit. When a sigma factor is associated with the core the holoenzyme is formed, which can initiate transcription.</text>
</comment>
<dbReference type="GO" id="GO:0006351">
    <property type="term" value="P:DNA-templated transcription"/>
    <property type="evidence" value="ECO:0007669"/>
    <property type="project" value="UniProtKB-UniRule"/>
</dbReference>
<evidence type="ECO:0000256" key="2">
    <source>
        <dbReference type="ARBA" id="ARBA00012418"/>
    </source>
</evidence>
<dbReference type="GO" id="GO:0003899">
    <property type="term" value="F:DNA-directed RNA polymerase activity"/>
    <property type="evidence" value="ECO:0007669"/>
    <property type="project" value="UniProtKB-UniRule"/>
</dbReference>
<dbReference type="OrthoDB" id="9815459at2"/>
<evidence type="ECO:0000256" key="6">
    <source>
        <dbReference type="ARBA" id="ARBA00022695"/>
    </source>
</evidence>
<reference evidence="11 12" key="1">
    <citation type="submission" date="2016-10" db="EMBL/GenBank/DDBJ databases">
        <title>Draft genome sequences of four alkaliphilic bacteria belonging to the Anaerobacillus genus.</title>
        <authorList>
            <person name="Bassil N.M."/>
            <person name="Lloyd J.R."/>
        </authorList>
    </citation>
    <scope>NUCLEOTIDE SEQUENCE [LARGE SCALE GENOMIC DNA]</scope>
    <source>
        <strain evidence="11 12">DSM 15340</strain>
    </source>
</reference>
<dbReference type="SMART" id="SM01409">
    <property type="entry name" value="RNA_pol_Rpb6"/>
    <property type="match status" value="1"/>
</dbReference>
<dbReference type="InterPro" id="IPR003716">
    <property type="entry name" value="DNA-dir_RNA_pol_omega"/>
</dbReference>
<accession>A0A1S2LBG9</accession>
<dbReference type="NCBIfam" id="TIGR00690">
    <property type="entry name" value="rpoZ"/>
    <property type="match status" value="1"/>
</dbReference>
<dbReference type="InterPro" id="IPR006110">
    <property type="entry name" value="Pol_omega/Rpo6/RPB6"/>
</dbReference>
<dbReference type="SUPFAM" id="SSF63562">
    <property type="entry name" value="RPB6/omega subunit-like"/>
    <property type="match status" value="1"/>
</dbReference>
<keyword evidence="6 10" id="KW-0548">Nucleotidyltransferase</keyword>
<evidence type="ECO:0000313" key="12">
    <source>
        <dbReference type="Proteomes" id="UP000180098"/>
    </source>
</evidence>
<evidence type="ECO:0000256" key="3">
    <source>
        <dbReference type="ARBA" id="ARBA00013725"/>
    </source>
</evidence>
<keyword evidence="4 10" id="KW-0240">DNA-directed RNA polymerase</keyword>
<dbReference type="Proteomes" id="UP000180098">
    <property type="component" value="Unassembled WGS sequence"/>
</dbReference>
<dbReference type="GO" id="GO:0003677">
    <property type="term" value="F:DNA binding"/>
    <property type="evidence" value="ECO:0007669"/>
    <property type="project" value="UniProtKB-UniRule"/>
</dbReference>
<gene>
    <name evidence="10" type="primary">rpoZ</name>
    <name evidence="11" type="ORF">BKP35_15295</name>
</gene>
<dbReference type="EC" id="2.7.7.6" evidence="2 10"/>
<proteinExistence type="inferred from homology"/>
<evidence type="ECO:0000256" key="7">
    <source>
        <dbReference type="ARBA" id="ARBA00023163"/>
    </source>
</evidence>
<dbReference type="RefSeq" id="WP_071314236.1">
    <property type="nucleotide sequence ID" value="NZ_MLQQ01000042.1"/>
</dbReference>
<dbReference type="EMBL" id="MLQQ01000042">
    <property type="protein sequence ID" value="OIJ09848.1"/>
    <property type="molecule type" value="Genomic_DNA"/>
</dbReference>
<evidence type="ECO:0000256" key="4">
    <source>
        <dbReference type="ARBA" id="ARBA00022478"/>
    </source>
</evidence>